<dbReference type="InterPro" id="IPR040079">
    <property type="entry name" value="Glutathione_S-Trfase"/>
</dbReference>
<dbReference type="PROSITE" id="PS50405">
    <property type="entry name" value="GST_CTER"/>
    <property type="match status" value="1"/>
</dbReference>
<dbReference type="PANTHER" id="PTHR44051">
    <property type="entry name" value="GLUTATHIONE S-TRANSFERASE-RELATED"/>
    <property type="match status" value="1"/>
</dbReference>
<dbReference type="InterPro" id="IPR004045">
    <property type="entry name" value="Glutathione_S-Trfase_N"/>
</dbReference>
<dbReference type="EMBL" id="UOFL01000232">
    <property type="protein sequence ID" value="VAW81942.1"/>
    <property type="molecule type" value="Genomic_DNA"/>
</dbReference>
<evidence type="ECO:0000259" key="1">
    <source>
        <dbReference type="PROSITE" id="PS50404"/>
    </source>
</evidence>
<dbReference type="EC" id="2.5.1.18" evidence="3"/>
<keyword evidence="3" id="KW-0808">Transferase</keyword>
<evidence type="ECO:0000313" key="3">
    <source>
        <dbReference type="EMBL" id="VAW81942.1"/>
    </source>
</evidence>
<dbReference type="PROSITE" id="PS50404">
    <property type="entry name" value="GST_NTER"/>
    <property type="match status" value="1"/>
</dbReference>
<feature type="domain" description="GST N-terminal" evidence="1">
    <location>
        <begin position="1"/>
        <end position="82"/>
    </location>
</feature>
<dbReference type="Pfam" id="PF00043">
    <property type="entry name" value="GST_C"/>
    <property type="match status" value="1"/>
</dbReference>
<dbReference type="SFLD" id="SFLDG01151">
    <property type="entry name" value="Main.2:_Nu-like"/>
    <property type="match status" value="1"/>
</dbReference>
<dbReference type="Gene3D" id="1.20.1050.10">
    <property type="match status" value="1"/>
</dbReference>
<dbReference type="Pfam" id="PF13409">
    <property type="entry name" value="GST_N_2"/>
    <property type="match status" value="1"/>
</dbReference>
<dbReference type="SUPFAM" id="SSF52833">
    <property type="entry name" value="Thioredoxin-like"/>
    <property type="match status" value="1"/>
</dbReference>
<dbReference type="AlphaFoldDB" id="A0A3B0Z377"/>
<protein>
    <submittedName>
        <fullName evidence="3">Glutathione S-transferase, unnamed subgroup</fullName>
        <ecNumber evidence="3">2.5.1.18</ecNumber>
    </submittedName>
</protein>
<dbReference type="SFLD" id="SFLDS00019">
    <property type="entry name" value="Glutathione_Transferase_(cytos"/>
    <property type="match status" value="1"/>
</dbReference>
<dbReference type="InterPro" id="IPR036282">
    <property type="entry name" value="Glutathione-S-Trfase_C_sf"/>
</dbReference>
<accession>A0A3B0Z377</accession>
<dbReference type="GO" id="GO:0004364">
    <property type="term" value="F:glutathione transferase activity"/>
    <property type="evidence" value="ECO:0007669"/>
    <property type="project" value="UniProtKB-EC"/>
</dbReference>
<feature type="domain" description="GST C-terminal" evidence="2">
    <location>
        <begin position="84"/>
        <end position="200"/>
    </location>
</feature>
<name>A0A3B0Z377_9ZZZZ</name>
<dbReference type="InterPro" id="IPR010987">
    <property type="entry name" value="Glutathione-S-Trfase_C-like"/>
</dbReference>
<dbReference type="SFLD" id="SFLDG00358">
    <property type="entry name" value="Main_(cytGST)"/>
    <property type="match status" value="1"/>
</dbReference>
<sequence>MYRIYGDMLSGNCYKIKLLMQLLHVEHEWTHVDILNNETNTKEFLGMNANAKIPVLEINKSEYISESNAILHYFADGSDYLPSSRLERTKVLQWQFFEQYSHEPNIAVARYINTYLGLPVERLDEYKSKQKGGHKALLVMESQLSQYDFLVGSRPSIADISLFAYTHVAHEGGFDLKRYPHINAWIKSIKALPNYIEMKR</sequence>
<dbReference type="InterPro" id="IPR036249">
    <property type="entry name" value="Thioredoxin-like_sf"/>
</dbReference>
<dbReference type="PANTHER" id="PTHR44051:SF2">
    <property type="entry name" value="HYPOTHETICAL GLUTATHIONE S-TRANSFERASE LIKE PROTEIN"/>
    <property type="match status" value="1"/>
</dbReference>
<organism evidence="3">
    <name type="scientific">hydrothermal vent metagenome</name>
    <dbReference type="NCBI Taxonomy" id="652676"/>
    <lineage>
        <taxon>unclassified sequences</taxon>
        <taxon>metagenomes</taxon>
        <taxon>ecological metagenomes</taxon>
    </lineage>
</organism>
<dbReference type="SUPFAM" id="SSF47616">
    <property type="entry name" value="GST C-terminal domain-like"/>
    <property type="match status" value="1"/>
</dbReference>
<gene>
    <name evidence="3" type="ORF">MNBD_GAMMA12-1961</name>
</gene>
<proteinExistence type="predicted"/>
<reference evidence="3" key="1">
    <citation type="submission" date="2018-06" db="EMBL/GenBank/DDBJ databases">
        <authorList>
            <person name="Zhirakovskaya E."/>
        </authorList>
    </citation>
    <scope>NUCLEOTIDE SEQUENCE</scope>
</reference>
<dbReference type="InterPro" id="IPR004046">
    <property type="entry name" value="GST_C"/>
</dbReference>
<evidence type="ECO:0000259" key="2">
    <source>
        <dbReference type="PROSITE" id="PS50405"/>
    </source>
</evidence>
<dbReference type="CDD" id="cd03056">
    <property type="entry name" value="GST_N_4"/>
    <property type="match status" value="1"/>
</dbReference>
<dbReference type="Gene3D" id="3.40.30.10">
    <property type="entry name" value="Glutaredoxin"/>
    <property type="match status" value="1"/>
</dbReference>